<accession>A0A3G8H0A7</accession>
<evidence type="ECO:0000259" key="1">
    <source>
        <dbReference type="Pfam" id="PF05118"/>
    </source>
</evidence>
<dbReference type="Pfam" id="PF05118">
    <property type="entry name" value="Asp_Arg_Hydrox"/>
    <property type="match status" value="1"/>
</dbReference>
<evidence type="ECO:0000313" key="2">
    <source>
        <dbReference type="EMBL" id="AZG13630.1"/>
    </source>
</evidence>
<dbReference type="OrthoDB" id="1441538at2"/>
<dbReference type="Gene3D" id="2.60.120.330">
    <property type="entry name" value="B-lactam Antibiotic, Isopenicillin N Synthase, Chain"/>
    <property type="match status" value="1"/>
</dbReference>
<dbReference type="InterPro" id="IPR027443">
    <property type="entry name" value="IPNS-like_sf"/>
</dbReference>
<dbReference type="Proteomes" id="UP000270411">
    <property type="component" value="Chromosome 1"/>
</dbReference>
<evidence type="ECO:0000313" key="3">
    <source>
        <dbReference type="Proteomes" id="UP000270411"/>
    </source>
</evidence>
<organism evidence="2 3">
    <name type="scientific">Cupriavidus pauculus</name>
    <dbReference type="NCBI Taxonomy" id="82633"/>
    <lineage>
        <taxon>Bacteria</taxon>
        <taxon>Pseudomonadati</taxon>
        <taxon>Pseudomonadota</taxon>
        <taxon>Betaproteobacteria</taxon>
        <taxon>Burkholderiales</taxon>
        <taxon>Burkholderiaceae</taxon>
        <taxon>Cupriavidus</taxon>
    </lineage>
</organism>
<dbReference type="AlphaFoldDB" id="A0A3G8H0A7"/>
<reference evidence="3" key="1">
    <citation type="submission" date="2018-11" db="EMBL/GenBank/DDBJ databases">
        <title>FDA dAtabase for Regulatory Grade micrObial Sequences (FDA-ARGOS): Supporting development and validation of Infectious Disease Dx tests.</title>
        <authorList>
            <person name="Goldberg B."/>
            <person name="Campos J."/>
            <person name="Tallon L."/>
            <person name="Sadzewicz L."/>
            <person name="Zhao X."/>
            <person name="Vavikolanu K."/>
            <person name="Mehta A."/>
            <person name="Aluvathingal J."/>
            <person name="Nadendla S."/>
            <person name="Geyer C."/>
            <person name="Nandy P."/>
            <person name="Yan Y."/>
            <person name="Sichtig H."/>
        </authorList>
    </citation>
    <scope>NUCLEOTIDE SEQUENCE [LARGE SCALE GENOMIC DNA]</scope>
    <source>
        <strain evidence="3">FDAARGOS_614</strain>
    </source>
</reference>
<protein>
    <submittedName>
        <fullName evidence="2">Aspartyl/asparaginyl beta-hydroxylase domain-containing protein</fullName>
    </submittedName>
</protein>
<dbReference type="RefSeq" id="WP_124683484.1">
    <property type="nucleotide sequence ID" value="NZ_CP033969.1"/>
</dbReference>
<dbReference type="KEGG" id="cpau:EHF44_09300"/>
<sequence>MNHGSFLIRDNFFSPEELEPIRQLCLQLDKQKSNVHEAGRYKDLQWHKVDLVAEEHPFLGKIYDFLGAKRDGLCVFYYLSPGAMLHPHRDLTGASSNARIRFHVPVITNDNVFFEVSRKRVRMLPGQLWSLDTSYLHSVENRSDQTRVHIVIECDIDENVMRHLPPKTVASRIHDLHFFSILGWAFAKAMVINSWKNPSYFVNQLRMIAKFVGWRFLGQSRKDI</sequence>
<name>A0A3G8H0A7_9BURK</name>
<proteinExistence type="predicted"/>
<dbReference type="EMBL" id="CP033969">
    <property type="protein sequence ID" value="AZG13630.1"/>
    <property type="molecule type" value="Genomic_DNA"/>
</dbReference>
<dbReference type="SUPFAM" id="SSF51197">
    <property type="entry name" value="Clavaminate synthase-like"/>
    <property type="match status" value="1"/>
</dbReference>
<gene>
    <name evidence="2" type="ORF">EHF44_09300</name>
</gene>
<dbReference type="InterPro" id="IPR007803">
    <property type="entry name" value="Asp/Arg/Pro-Hydrxlase"/>
</dbReference>
<feature type="domain" description="Aspartyl/asparaginy/proline hydroxylase" evidence="1">
    <location>
        <begin position="71"/>
        <end position="154"/>
    </location>
</feature>